<dbReference type="EMBL" id="JARBJD010000008">
    <property type="protein sequence ID" value="KAK2963079.1"/>
    <property type="molecule type" value="Genomic_DNA"/>
</dbReference>
<dbReference type="InterPro" id="IPR006626">
    <property type="entry name" value="PbH1"/>
</dbReference>
<dbReference type="SUPFAM" id="SSF51126">
    <property type="entry name" value="Pectin lyase-like"/>
    <property type="match status" value="1"/>
</dbReference>
<evidence type="ECO:0000256" key="1">
    <source>
        <dbReference type="SAM" id="MobiDB-lite"/>
    </source>
</evidence>
<evidence type="ECO:0000313" key="5">
    <source>
        <dbReference type="Proteomes" id="UP001281761"/>
    </source>
</evidence>
<feature type="compositionally biased region" description="Low complexity" evidence="1">
    <location>
        <begin position="1129"/>
        <end position="1140"/>
    </location>
</feature>
<feature type="compositionally biased region" description="Polar residues" evidence="1">
    <location>
        <begin position="1015"/>
        <end position="1026"/>
    </location>
</feature>
<evidence type="ECO:0008006" key="6">
    <source>
        <dbReference type="Google" id="ProtNLM"/>
    </source>
</evidence>
<keyword evidence="3" id="KW-0732">Signal</keyword>
<dbReference type="InterPro" id="IPR011050">
    <property type="entry name" value="Pectin_lyase_fold/virulence"/>
</dbReference>
<feature type="signal peptide" evidence="3">
    <location>
        <begin position="1"/>
        <end position="16"/>
    </location>
</feature>
<dbReference type="SMART" id="SM00710">
    <property type="entry name" value="PbH1"/>
    <property type="match status" value="6"/>
</dbReference>
<sequence length="1196" mass="128315">MNTQLLLLLTCVSVSSDSSISPHRLSSVLNSNSNFSHSEQNEKLSISLPEGTYIGDNIEIAHRWMELTGEPSLENGELKTALIASSKSDVNRNTDDGRSQEFGTCMFSLTNSTLSMKWMHFSLIDNSAEERQEMNEARSLRLAVVSSSMLTISSSRIEVSPWTSAIVISGSPLEESGRESSVVISKSLLWNEVGSMCGVVETSSFQSIGRSVSVSIVGCSFDSSRILGNDGIGLSLTRAPRKNVESVGRMSSSLIGCSFVNMSSIGSSHSPRLRHLNQKMLGCVVSLTSSHLSGSTIRDVNTVGCVLCSNSSFSSLLPSPNTDTDSSQGTATSPIDSSEEPFDPSKVYSFAGGSGDTSSQAIFTNCHFIGANYPSARPLIFDSYQGTISIESCSFDNIACTGQSGGALYVVVSDQFNRPNLNVTSSNFTSCSSDKFGGAMWIGVVDDVLIESCRFEGCSTVESASDGGGIYLSGSYMIEHIVGKKVELVGCEFENCKAATTGGGVCVSGQVDLSVDNTKFERCQFITGGLYTIGGGIGVNGPAALTVKGSQFIECSSRNAGSAISFIHQKELSISDTLVKGCYSGTTGAICIIRTDDAEHLSFSHVLFDGNEVGDDTSLFPMIIALPENTPKFTDVAIYSIVFTVYPTLKFNDSFTTVSPDSSGMIIGRDIDLSTYQYIPERHLDPEFNKIGPLLTAKPTTKMNEKTGKIELEMEGKTPLPSQEYEVTVKEDETGTDTRFRMLFSDGTGTLVSGSDVNMKHSTTYTITKIVGVVSDSSSSRMTNDIEVPVAAWIFNLAATPEFISFTPTEPTITPPDTPSFSTLQAANARLVESDPQSAYVILLFDKDVCGSYDFVVEEEGKEVTLTINTEVASTSAGTKDFKVIGKGKLLTHNTTYTILSLSPTPNTDAPTDVRMDKIVTFHIPYSSSGNKSQLPPETKALLSWLIPLVACLLVALVLAIIIIFLLRRRQKKNAVPAQTEMEAQDQVEYEEKIEVVADNHTGGVLNTDGRSHSAFDSSNSNQPTLNPLGHEGKSMSMTNGDLVEVIACSGEFEVSLVGTSTTLYSVLHKEKKELPKRMIGLQIVNGLKAVLANRQASDVLTRLSSHWILLDPLGHVQLKLQMNAAEAEQEAAQTTQPATSDAIGTLPTVPKDVKQAGMDGLRWRAPEVVAGGGSAVDGQKAYLNQLDTILPDTTT</sequence>
<organism evidence="4 5">
    <name type="scientific">Blattamonas nauphoetae</name>
    <dbReference type="NCBI Taxonomy" id="2049346"/>
    <lineage>
        <taxon>Eukaryota</taxon>
        <taxon>Metamonada</taxon>
        <taxon>Preaxostyla</taxon>
        <taxon>Oxymonadida</taxon>
        <taxon>Blattamonas</taxon>
    </lineage>
</organism>
<evidence type="ECO:0000256" key="2">
    <source>
        <dbReference type="SAM" id="Phobius"/>
    </source>
</evidence>
<keyword evidence="2" id="KW-0812">Transmembrane</keyword>
<evidence type="ECO:0000313" key="4">
    <source>
        <dbReference type="EMBL" id="KAK2963079.1"/>
    </source>
</evidence>
<proteinExistence type="predicted"/>
<feature type="transmembrane region" description="Helical" evidence="2">
    <location>
        <begin position="942"/>
        <end position="967"/>
    </location>
</feature>
<feature type="compositionally biased region" description="Polar residues" evidence="1">
    <location>
        <begin position="322"/>
        <end position="336"/>
    </location>
</feature>
<dbReference type="Proteomes" id="UP001281761">
    <property type="component" value="Unassembled WGS sequence"/>
</dbReference>
<reference evidence="4 5" key="1">
    <citation type="journal article" date="2022" name="bioRxiv">
        <title>Genomics of Preaxostyla Flagellates Illuminates Evolutionary Transitions and the Path Towards Mitochondrial Loss.</title>
        <authorList>
            <person name="Novak L.V.F."/>
            <person name="Treitli S.C."/>
            <person name="Pyrih J."/>
            <person name="Halakuc P."/>
            <person name="Pipaliya S.V."/>
            <person name="Vacek V."/>
            <person name="Brzon O."/>
            <person name="Soukal P."/>
            <person name="Eme L."/>
            <person name="Dacks J.B."/>
            <person name="Karnkowska A."/>
            <person name="Elias M."/>
            <person name="Hampl V."/>
        </authorList>
    </citation>
    <scope>NUCLEOTIDE SEQUENCE [LARGE SCALE GENOMIC DNA]</scope>
    <source>
        <strain evidence="4">NAU3</strain>
        <tissue evidence="4">Gut</tissue>
    </source>
</reference>
<keyword evidence="2" id="KW-0472">Membrane</keyword>
<feature type="region of interest" description="Disordered" evidence="1">
    <location>
        <begin position="1012"/>
        <end position="1031"/>
    </location>
</feature>
<feature type="region of interest" description="Disordered" evidence="1">
    <location>
        <begin position="317"/>
        <end position="342"/>
    </location>
</feature>
<protein>
    <recommendedName>
        <fullName evidence="6">Right handed beta helix domain-containing protein</fullName>
    </recommendedName>
</protein>
<keyword evidence="2" id="KW-1133">Transmembrane helix</keyword>
<feature type="region of interest" description="Disordered" evidence="1">
    <location>
        <begin position="1129"/>
        <end position="1149"/>
    </location>
</feature>
<comment type="caution">
    <text evidence="4">The sequence shown here is derived from an EMBL/GenBank/DDBJ whole genome shotgun (WGS) entry which is preliminary data.</text>
</comment>
<evidence type="ECO:0000256" key="3">
    <source>
        <dbReference type="SAM" id="SignalP"/>
    </source>
</evidence>
<name>A0ABQ9YHL1_9EUKA</name>
<keyword evidence="5" id="KW-1185">Reference proteome</keyword>
<feature type="chain" id="PRO_5046852209" description="Right handed beta helix domain-containing protein" evidence="3">
    <location>
        <begin position="17"/>
        <end position="1196"/>
    </location>
</feature>
<accession>A0ABQ9YHL1</accession>
<gene>
    <name evidence="4" type="ORF">BLNAU_2102</name>
</gene>